<sequence length="432" mass="48301">MDIDMDLDLGPLPEPEPIEAEPETTSFGHDGAFDAQTTETQYEKVHIRGVDDLTTGSIRQFAIDHFTTEQPTRVEWIDDTSANIVYSSPEIGLQALAALTQVGEDEYTSAVPLRLRSAKLLSSYPDSVLQVRAAVKTDRKKPRAHEASRFYLMHPEHDPRERLRMELSERRRQGGDSGDGDYRRRRFDGRELQRRQDRDNDELISADMYDDSGAGDSSAGDPGRRRGGRELFPDEGGSSGRLRNRSASPGRDTLESDRLLSDRSERRFRERSPRRSGAKEIFPTKSKSNERELFPTKSESNERELFPNKTADSYLKKELFPSKVSNHRRKDAIDAADETLSSRISAPVDSRNRGVELFPGSSNNGGVNIRGTARDEGFSIRGSSHGLSIKGKGASVKELFPSTYGSNSGKELFSNKIEGRGGPRRRAEDMFG</sequence>
<protein>
    <recommendedName>
        <fullName evidence="4">Nuclear cap-binding protein subunit 3</fullName>
    </recommendedName>
</protein>
<dbReference type="InterPro" id="IPR019416">
    <property type="entry name" value="NCBP3"/>
</dbReference>
<feature type="compositionally biased region" description="Basic and acidic residues" evidence="1">
    <location>
        <begin position="287"/>
        <end position="306"/>
    </location>
</feature>
<dbReference type="EMBL" id="KV878892">
    <property type="protein sequence ID" value="OJJ86674.1"/>
    <property type="molecule type" value="Genomic_DNA"/>
</dbReference>
<dbReference type="PANTHER" id="PTHR16291">
    <property type="entry name" value="NUCLEAR CAP-BINDING PROTEIN SUBUNIT 3"/>
    <property type="match status" value="1"/>
</dbReference>
<feature type="region of interest" description="Disordered" evidence="1">
    <location>
        <begin position="405"/>
        <end position="432"/>
    </location>
</feature>
<feature type="compositionally biased region" description="Basic and acidic residues" evidence="1">
    <location>
        <begin position="144"/>
        <end position="174"/>
    </location>
</feature>
<accession>A0A1L9VS02</accession>
<name>A0A1L9VS02_ASPGL</name>
<evidence type="ECO:0008006" key="4">
    <source>
        <dbReference type="Google" id="ProtNLM"/>
    </source>
</evidence>
<gene>
    <name evidence="2" type="ORF">ASPGLDRAFT_120786</name>
</gene>
<proteinExistence type="predicted"/>
<dbReference type="GO" id="GO:0003729">
    <property type="term" value="F:mRNA binding"/>
    <property type="evidence" value="ECO:0007669"/>
    <property type="project" value="InterPro"/>
</dbReference>
<evidence type="ECO:0000313" key="2">
    <source>
        <dbReference type="EMBL" id="OJJ86674.1"/>
    </source>
</evidence>
<dbReference type="PANTHER" id="PTHR16291:SF0">
    <property type="entry name" value="NUCLEAR CAP-BINDING PROTEIN SUBUNIT 3"/>
    <property type="match status" value="1"/>
</dbReference>
<dbReference type="VEuPathDB" id="FungiDB:ASPGLDRAFT_120786"/>
<feature type="compositionally biased region" description="Basic and acidic residues" evidence="1">
    <location>
        <begin position="188"/>
        <end position="198"/>
    </location>
</feature>
<dbReference type="Pfam" id="PF10309">
    <property type="entry name" value="NCBP3"/>
    <property type="match status" value="1"/>
</dbReference>
<dbReference type="Proteomes" id="UP000184300">
    <property type="component" value="Unassembled WGS sequence"/>
</dbReference>
<organism evidence="2 3">
    <name type="scientific">Aspergillus glaucus CBS 516.65</name>
    <dbReference type="NCBI Taxonomy" id="1160497"/>
    <lineage>
        <taxon>Eukaryota</taxon>
        <taxon>Fungi</taxon>
        <taxon>Dikarya</taxon>
        <taxon>Ascomycota</taxon>
        <taxon>Pezizomycotina</taxon>
        <taxon>Eurotiomycetes</taxon>
        <taxon>Eurotiomycetidae</taxon>
        <taxon>Eurotiales</taxon>
        <taxon>Aspergillaceae</taxon>
        <taxon>Aspergillus</taxon>
        <taxon>Aspergillus subgen. Aspergillus</taxon>
    </lineage>
</organism>
<dbReference type="RefSeq" id="XP_022403363.1">
    <property type="nucleotide sequence ID" value="XM_022540175.1"/>
</dbReference>
<dbReference type="GO" id="GO:0005634">
    <property type="term" value="C:nucleus"/>
    <property type="evidence" value="ECO:0007669"/>
    <property type="project" value="TreeGrafter"/>
</dbReference>
<feature type="compositionally biased region" description="Basic and acidic residues" evidence="1">
    <location>
        <begin position="417"/>
        <end position="432"/>
    </location>
</feature>
<reference evidence="3" key="1">
    <citation type="journal article" date="2017" name="Genome Biol.">
        <title>Comparative genomics reveals high biological diversity and specific adaptations in the industrially and medically important fungal genus Aspergillus.</title>
        <authorList>
            <person name="de Vries R.P."/>
            <person name="Riley R."/>
            <person name="Wiebenga A."/>
            <person name="Aguilar-Osorio G."/>
            <person name="Amillis S."/>
            <person name="Uchima C.A."/>
            <person name="Anderluh G."/>
            <person name="Asadollahi M."/>
            <person name="Askin M."/>
            <person name="Barry K."/>
            <person name="Battaglia E."/>
            <person name="Bayram O."/>
            <person name="Benocci T."/>
            <person name="Braus-Stromeyer S.A."/>
            <person name="Caldana C."/>
            <person name="Canovas D."/>
            <person name="Cerqueira G.C."/>
            <person name="Chen F."/>
            <person name="Chen W."/>
            <person name="Choi C."/>
            <person name="Clum A."/>
            <person name="Dos Santos R.A."/>
            <person name="Damasio A.R."/>
            <person name="Diallinas G."/>
            <person name="Emri T."/>
            <person name="Fekete E."/>
            <person name="Flipphi M."/>
            <person name="Freyberg S."/>
            <person name="Gallo A."/>
            <person name="Gournas C."/>
            <person name="Habgood R."/>
            <person name="Hainaut M."/>
            <person name="Harispe M.L."/>
            <person name="Henrissat B."/>
            <person name="Hilden K.S."/>
            <person name="Hope R."/>
            <person name="Hossain A."/>
            <person name="Karabika E."/>
            <person name="Karaffa L."/>
            <person name="Karanyi Z."/>
            <person name="Krasevec N."/>
            <person name="Kuo A."/>
            <person name="Kusch H."/>
            <person name="LaButti K."/>
            <person name="Lagendijk E.L."/>
            <person name="Lapidus A."/>
            <person name="Levasseur A."/>
            <person name="Lindquist E."/>
            <person name="Lipzen A."/>
            <person name="Logrieco A.F."/>
            <person name="MacCabe A."/>
            <person name="Maekelae M.R."/>
            <person name="Malavazi I."/>
            <person name="Melin P."/>
            <person name="Meyer V."/>
            <person name="Mielnichuk N."/>
            <person name="Miskei M."/>
            <person name="Molnar A.P."/>
            <person name="Mule G."/>
            <person name="Ngan C.Y."/>
            <person name="Orejas M."/>
            <person name="Orosz E."/>
            <person name="Ouedraogo J.P."/>
            <person name="Overkamp K.M."/>
            <person name="Park H.-S."/>
            <person name="Perrone G."/>
            <person name="Piumi F."/>
            <person name="Punt P.J."/>
            <person name="Ram A.F."/>
            <person name="Ramon A."/>
            <person name="Rauscher S."/>
            <person name="Record E."/>
            <person name="Riano-Pachon D.M."/>
            <person name="Robert V."/>
            <person name="Roehrig J."/>
            <person name="Ruller R."/>
            <person name="Salamov A."/>
            <person name="Salih N.S."/>
            <person name="Samson R.A."/>
            <person name="Sandor E."/>
            <person name="Sanguinetti M."/>
            <person name="Schuetze T."/>
            <person name="Sepcic K."/>
            <person name="Shelest E."/>
            <person name="Sherlock G."/>
            <person name="Sophianopoulou V."/>
            <person name="Squina F.M."/>
            <person name="Sun H."/>
            <person name="Susca A."/>
            <person name="Todd R.B."/>
            <person name="Tsang A."/>
            <person name="Unkles S.E."/>
            <person name="van de Wiele N."/>
            <person name="van Rossen-Uffink D."/>
            <person name="Oliveira J.V."/>
            <person name="Vesth T.C."/>
            <person name="Visser J."/>
            <person name="Yu J.-H."/>
            <person name="Zhou M."/>
            <person name="Andersen M.R."/>
            <person name="Archer D.B."/>
            <person name="Baker S.E."/>
            <person name="Benoit I."/>
            <person name="Brakhage A.A."/>
            <person name="Braus G.H."/>
            <person name="Fischer R."/>
            <person name="Frisvad J.C."/>
            <person name="Goldman G.H."/>
            <person name="Houbraken J."/>
            <person name="Oakley B."/>
            <person name="Pocsi I."/>
            <person name="Scazzocchio C."/>
            <person name="Seiboth B."/>
            <person name="vanKuyk P.A."/>
            <person name="Wortman J."/>
            <person name="Dyer P.S."/>
            <person name="Grigoriev I.V."/>
        </authorList>
    </citation>
    <scope>NUCLEOTIDE SEQUENCE [LARGE SCALE GENOMIC DNA]</scope>
    <source>
        <strain evidence="3">CBS 516.65</strain>
    </source>
</reference>
<dbReference type="GO" id="GO:0000340">
    <property type="term" value="F:RNA 7-methylguanosine cap binding"/>
    <property type="evidence" value="ECO:0007669"/>
    <property type="project" value="InterPro"/>
</dbReference>
<dbReference type="OrthoDB" id="422106at2759"/>
<feature type="compositionally biased region" description="Low complexity" evidence="1">
    <location>
        <begin position="211"/>
        <end position="221"/>
    </location>
</feature>
<feature type="compositionally biased region" description="Basic and acidic residues" evidence="1">
    <location>
        <begin position="252"/>
        <end position="273"/>
    </location>
</feature>
<feature type="region of interest" description="Disordered" evidence="1">
    <location>
        <begin position="134"/>
        <end position="309"/>
    </location>
</feature>
<feature type="compositionally biased region" description="Basic and acidic residues" evidence="1">
    <location>
        <begin position="222"/>
        <end position="232"/>
    </location>
</feature>
<dbReference type="AlphaFoldDB" id="A0A1L9VS02"/>
<evidence type="ECO:0000256" key="1">
    <source>
        <dbReference type="SAM" id="MobiDB-lite"/>
    </source>
</evidence>
<dbReference type="GeneID" id="34456436"/>
<feature type="region of interest" description="Disordered" evidence="1">
    <location>
        <begin position="1"/>
        <end position="31"/>
    </location>
</feature>
<evidence type="ECO:0000313" key="3">
    <source>
        <dbReference type="Proteomes" id="UP000184300"/>
    </source>
</evidence>
<keyword evidence="3" id="KW-1185">Reference proteome</keyword>
<dbReference type="STRING" id="1160497.A0A1L9VS02"/>
<feature type="compositionally biased region" description="Acidic residues" evidence="1">
    <location>
        <begin position="199"/>
        <end position="210"/>
    </location>
</feature>